<evidence type="ECO:0000313" key="1">
    <source>
        <dbReference type="EMBL" id="GIY13864.1"/>
    </source>
</evidence>
<dbReference type="AlphaFoldDB" id="A0AAV4QX61"/>
<keyword evidence="2" id="KW-1185">Reference proteome</keyword>
<comment type="caution">
    <text evidence="1">The sequence shown here is derived from an EMBL/GenBank/DDBJ whole genome shotgun (WGS) entry which is preliminary data.</text>
</comment>
<evidence type="ECO:0000313" key="2">
    <source>
        <dbReference type="Proteomes" id="UP001054945"/>
    </source>
</evidence>
<protein>
    <recommendedName>
        <fullName evidence="3">Secreted protein</fullName>
    </recommendedName>
</protein>
<evidence type="ECO:0008006" key="3">
    <source>
        <dbReference type="Google" id="ProtNLM"/>
    </source>
</evidence>
<dbReference type="EMBL" id="BPLR01007009">
    <property type="protein sequence ID" value="GIY13864.1"/>
    <property type="molecule type" value="Genomic_DNA"/>
</dbReference>
<reference evidence="1 2" key="1">
    <citation type="submission" date="2021-06" db="EMBL/GenBank/DDBJ databases">
        <title>Caerostris extrusa draft genome.</title>
        <authorList>
            <person name="Kono N."/>
            <person name="Arakawa K."/>
        </authorList>
    </citation>
    <scope>NUCLEOTIDE SEQUENCE [LARGE SCALE GENOMIC DNA]</scope>
</reference>
<dbReference type="Proteomes" id="UP001054945">
    <property type="component" value="Unassembled WGS sequence"/>
</dbReference>
<name>A0AAV4QX61_CAEEX</name>
<sequence length="79" mass="7812">MPALAGSQLAPFFNLSSVHAGAGDAAATCLFAPSQILSFRASLPANGSTTQVSGSSTFACSSPSLPCLSPWHSAGVENG</sequence>
<gene>
    <name evidence="1" type="ORF">CEXT_541641</name>
</gene>
<proteinExistence type="predicted"/>
<organism evidence="1 2">
    <name type="scientific">Caerostris extrusa</name>
    <name type="common">Bark spider</name>
    <name type="synonym">Caerostris bankana</name>
    <dbReference type="NCBI Taxonomy" id="172846"/>
    <lineage>
        <taxon>Eukaryota</taxon>
        <taxon>Metazoa</taxon>
        <taxon>Ecdysozoa</taxon>
        <taxon>Arthropoda</taxon>
        <taxon>Chelicerata</taxon>
        <taxon>Arachnida</taxon>
        <taxon>Araneae</taxon>
        <taxon>Araneomorphae</taxon>
        <taxon>Entelegynae</taxon>
        <taxon>Araneoidea</taxon>
        <taxon>Araneidae</taxon>
        <taxon>Caerostris</taxon>
    </lineage>
</organism>
<accession>A0AAV4QX61</accession>